<accession>A0ABV2SCP9</accession>
<evidence type="ECO:0000256" key="1">
    <source>
        <dbReference type="SAM" id="MobiDB-lite"/>
    </source>
</evidence>
<organism evidence="2 3">
    <name type="scientific">Endozoicomonas lisbonensis</name>
    <dbReference type="NCBI Taxonomy" id="3120522"/>
    <lineage>
        <taxon>Bacteria</taxon>
        <taxon>Pseudomonadati</taxon>
        <taxon>Pseudomonadota</taxon>
        <taxon>Gammaproteobacteria</taxon>
        <taxon>Oceanospirillales</taxon>
        <taxon>Endozoicomonadaceae</taxon>
        <taxon>Endozoicomonas</taxon>
    </lineage>
</organism>
<dbReference type="EMBL" id="JBEWTB010000002">
    <property type="protein sequence ID" value="MET4755546.1"/>
    <property type="molecule type" value="Genomic_DNA"/>
</dbReference>
<feature type="compositionally biased region" description="Polar residues" evidence="1">
    <location>
        <begin position="16"/>
        <end position="26"/>
    </location>
</feature>
<evidence type="ECO:0000313" key="2">
    <source>
        <dbReference type="EMBL" id="MET4755546.1"/>
    </source>
</evidence>
<dbReference type="RefSeq" id="WP_354009962.1">
    <property type="nucleotide sequence ID" value="NZ_JBEWTA010000001.1"/>
</dbReference>
<protein>
    <recommendedName>
        <fullName evidence="4">Transposase</fullName>
    </recommendedName>
</protein>
<proteinExistence type="predicted"/>
<name>A0ABV2SCP9_9GAMM</name>
<reference evidence="2 3" key="1">
    <citation type="submission" date="2024-06" db="EMBL/GenBank/DDBJ databases">
        <title>Genomic Encyclopedia of Type Strains, Phase V (KMG-V): Genome sequencing to study the core and pangenomes of soil and plant-associated prokaryotes.</title>
        <authorList>
            <person name="Whitman W."/>
        </authorList>
    </citation>
    <scope>NUCLEOTIDE SEQUENCE [LARGE SCALE GENOMIC DNA]</scope>
    <source>
        <strain evidence="2 3">NE40</strain>
    </source>
</reference>
<feature type="region of interest" description="Disordered" evidence="1">
    <location>
        <begin position="1"/>
        <end position="26"/>
    </location>
</feature>
<dbReference type="Proteomes" id="UP001549366">
    <property type="component" value="Unassembled WGS sequence"/>
</dbReference>
<sequence>MDQPSSSGRPPKKLKQQQGSMLKELTVSNEQRSLQVQKVAFGKLIA</sequence>
<gene>
    <name evidence="2" type="ORF">V5J35_000738</name>
</gene>
<evidence type="ECO:0000313" key="3">
    <source>
        <dbReference type="Proteomes" id="UP001549366"/>
    </source>
</evidence>
<keyword evidence="3" id="KW-1185">Reference proteome</keyword>
<comment type="caution">
    <text evidence="2">The sequence shown here is derived from an EMBL/GenBank/DDBJ whole genome shotgun (WGS) entry which is preliminary data.</text>
</comment>
<evidence type="ECO:0008006" key="4">
    <source>
        <dbReference type="Google" id="ProtNLM"/>
    </source>
</evidence>